<evidence type="ECO:0000256" key="1">
    <source>
        <dbReference type="SAM" id="Phobius"/>
    </source>
</evidence>
<organism evidence="3 4">
    <name type="scientific">Chryseobacterium soldanellicola</name>
    <dbReference type="NCBI Taxonomy" id="311333"/>
    <lineage>
        <taxon>Bacteria</taxon>
        <taxon>Pseudomonadati</taxon>
        <taxon>Bacteroidota</taxon>
        <taxon>Flavobacteriia</taxon>
        <taxon>Flavobacteriales</taxon>
        <taxon>Weeksellaceae</taxon>
        <taxon>Chryseobacterium group</taxon>
        <taxon>Chryseobacterium</taxon>
    </lineage>
</organism>
<dbReference type="STRING" id="311333.SAMN05421664_1136"/>
<protein>
    <recommendedName>
        <fullName evidence="5">DUF4129 domain-containing protein</fullName>
    </recommendedName>
</protein>
<dbReference type="EMBL" id="FNKL01000002">
    <property type="protein sequence ID" value="SDQ32232.1"/>
    <property type="molecule type" value="Genomic_DNA"/>
</dbReference>
<dbReference type="OrthoDB" id="5491447at2"/>
<keyword evidence="1" id="KW-0812">Transmembrane</keyword>
<accession>A0A1H0ZXX3</accession>
<evidence type="ECO:0008006" key="5">
    <source>
        <dbReference type="Google" id="ProtNLM"/>
    </source>
</evidence>
<evidence type="ECO:0000313" key="4">
    <source>
        <dbReference type="Proteomes" id="UP000199627"/>
    </source>
</evidence>
<feature type="transmembrane region" description="Helical" evidence="1">
    <location>
        <begin position="118"/>
        <end position="139"/>
    </location>
</feature>
<sequence length="266" mass="31490">MSKIFFFLLIFSSTGFIFAQDETEPPPTVVEDYVDSVSTGHYKNMYRADSVLINHPVSENTVYPKKFKDNFQSKYKGPEFDYSTTKPTESFWEKLQRKIRKIIESIFGETSFGKSVNATWVIVRLFGILLVGFLLYVIVKNILDKNGSFFFGKKNKKVIIKDEELHENIHEINFPESIAKFENEGDYRSAIRYHFLFILKKLSDKKLISWNPEKTNKDYVAELKAPLLKDEFYNLSYIFEYVWYGEFNVEEKEYLKFKDQYQAFKP</sequence>
<keyword evidence="2" id="KW-0732">Signal</keyword>
<dbReference type="RefSeq" id="WP_089754531.1">
    <property type="nucleotide sequence ID" value="NZ_FNKL01000002.1"/>
</dbReference>
<name>A0A1H0ZXX3_9FLAO</name>
<feature type="chain" id="PRO_5011461743" description="DUF4129 domain-containing protein" evidence="2">
    <location>
        <begin position="20"/>
        <end position="266"/>
    </location>
</feature>
<gene>
    <name evidence="3" type="ORF">SAMN05421664_1136</name>
</gene>
<feature type="signal peptide" evidence="2">
    <location>
        <begin position="1"/>
        <end position="19"/>
    </location>
</feature>
<dbReference type="Proteomes" id="UP000199627">
    <property type="component" value="Unassembled WGS sequence"/>
</dbReference>
<evidence type="ECO:0000313" key="3">
    <source>
        <dbReference type="EMBL" id="SDQ32232.1"/>
    </source>
</evidence>
<evidence type="ECO:0000256" key="2">
    <source>
        <dbReference type="SAM" id="SignalP"/>
    </source>
</evidence>
<proteinExistence type="predicted"/>
<keyword evidence="1" id="KW-1133">Transmembrane helix</keyword>
<dbReference type="AlphaFoldDB" id="A0A1H0ZXX3"/>
<reference evidence="4" key="1">
    <citation type="submission" date="2016-10" db="EMBL/GenBank/DDBJ databases">
        <authorList>
            <person name="Varghese N."/>
            <person name="Submissions S."/>
        </authorList>
    </citation>
    <scope>NUCLEOTIDE SEQUENCE [LARGE SCALE GENOMIC DNA]</scope>
    <source>
        <strain evidence="4">DSM 17072</strain>
    </source>
</reference>
<keyword evidence="4" id="KW-1185">Reference proteome</keyword>
<keyword evidence="1" id="KW-0472">Membrane</keyword>